<dbReference type="PANTHER" id="PTHR10605">
    <property type="entry name" value="HEPARAN SULFATE SULFOTRANSFERASE"/>
    <property type="match status" value="1"/>
</dbReference>
<gene>
    <name evidence="4" type="ORF">IC63_09165</name>
</gene>
<dbReference type="RefSeq" id="WP_036719293.1">
    <property type="nucleotide sequence ID" value="NZ_JRKS01000024.1"/>
</dbReference>
<keyword evidence="1" id="KW-0808">Transferase</keyword>
<reference evidence="4 5" key="2">
    <citation type="submission" date="2014-10" db="EMBL/GenBank/DDBJ databases">
        <title>Paracoccus sanguinis sp. nov., isolated from clinical specimens of New York State patients.</title>
        <authorList>
            <person name="Mingle L.A."/>
            <person name="Cole J.A."/>
            <person name="Lapierre P."/>
            <person name="Musser K.A."/>
        </authorList>
    </citation>
    <scope>NUCLEOTIDE SEQUENCE [LARGE SCALE GENOMIC DNA]</scope>
    <source>
        <strain evidence="4 5">HAMBI 3106</strain>
    </source>
</reference>
<dbReference type="InterPro" id="IPR027417">
    <property type="entry name" value="P-loop_NTPase"/>
</dbReference>
<dbReference type="GO" id="GO:0008146">
    <property type="term" value="F:sulfotransferase activity"/>
    <property type="evidence" value="ECO:0007669"/>
    <property type="project" value="InterPro"/>
</dbReference>
<dbReference type="SUPFAM" id="SSF52540">
    <property type="entry name" value="P-loop containing nucleoside triphosphate hydrolases"/>
    <property type="match status" value="1"/>
</dbReference>
<dbReference type="Gene3D" id="3.40.50.300">
    <property type="entry name" value="P-loop containing nucleotide triphosphate hydrolases"/>
    <property type="match status" value="1"/>
</dbReference>
<dbReference type="InterPro" id="IPR037359">
    <property type="entry name" value="NST/OST"/>
</dbReference>
<evidence type="ECO:0000313" key="5">
    <source>
        <dbReference type="Proteomes" id="UP000029917"/>
    </source>
</evidence>
<accession>A0A099FAI7</accession>
<keyword evidence="5" id="KW-1185">Reference proteome</keyword>
<organism evidence="4 5">
    <name type="scientific">Paracoccus sphaerophysae</name>
    <dbReference type="NCBI Taxonomy" id="690417"/>
    <lineage>
        <taxon>Bacteria</taxon>
        <taxon>Pseudomonadati</taxon>
        <taxon>Pseudomonadota</taxon>
        <taxon>Alphaproteobacteria</taxon>
        <taxon>Rhodobacterales</taxon>
        <taxon>Paracoccaceae</taxon>
        <taxon>Paracoccus</taxon>
    </lineage>
</organism>
<dbReference type="OrthoDB" id="981508at2"/>
<evidence type="ECO:0000256" key="1">
    <source>
        <dbReference type="ARBA" id="ARBA00022679"/>
    </source>
</evidence>
<protein>
    <recommendedName>
        <fullName evidence="3">Sulfotransferase domain-containing protein</fullName>
    </recommendedName>
</protein>
<dbReference type="Pfam" id="PF00685">
    <property type="entry name" value="Sulfotransfer_1"/>
    <property type="match status" value="1"/>
</dbReference>
<dbReference type="STRING" id="690417.IC63_09165"/>
<dbReference type="AlphaFoldDB" id="A0A099FAI7"/>
<feature type="domain" description="Sulfotransferase" evidence="3">
    <location>
        <begin position="6"/>
        <end position="183"/>
    </location>
</feature>
<dbReference type="Proteomes" id="UP000029917">
    <property type="component" value="Unassembled WGS sequence"/>
</dbReference>
<dbReference type="EMBL" id="JRKS01000024">
    <property type="protein sequence ID" value="KGJ07226.1"/>
    <property type="molecule type" value="Genomic_DNA"/>
</dbReference>
<evidence type="ECO:0000256" key="2">
    <source>
        <dbReference type="ARBA" id="ARBA00023180"/>
    </source>
</evidence>
<reference evidence="4 5" key="1">
    <citation type="submission" date="2014-09" db="EMBL/GenBank/DDBJ databases">
        <authorList>
            <person name="McGinnis J.M."/>
            <person name="Wolfgang W.J."/>
        </authorList>
    </citation>
    <scope>NUCLEOTIDE SEQUENCE [LARGE SCALE GENOMIC DNA]</scope>
    <source>
        <strain evidence="4 5">HAMBI 3106</strain>
    </source>
</reference>
<evidence type="ECO:0000313" key="4">
    <source>
        <dbReference type="EMBL" id="KGJ07226.1"/>
    </source>
</evidence>
<dbReference type="PANTHER" id="PTHR10605:SF56">
    <property type="entry name" value="BIFUNCTIONAL HEPARAN SULFATE N-DEACETYLASE_N-SULFOTRANSFERASE"/>
    <property type="match status" value="1"/>
</dbReference>
<comment type="caution">
    <text evidence="4">The sequence shown here is derived from an EMBL/GenBank/DDBJ whole genome shotgun (WGS) entry which is preliminary data.</text>
</comment>
<sequence length="279" mass="31866">MQLNDIDFVIIGAAKSATTWLQAQLQSDPAVYMPDPELHYFSREYDRGTDWYLAQFREQAAEKTIGEKSNSYLYAPDAAARLHRDLPQVKLVAQLRNPVERAYSNYCMLFRRGEVGKDIESYLDPSRGENIRFLVAGKFASHLQSYIELFGRERLLILFYEGVSSDPEGQISRLRAHLGLPPRPLSQNSQEKVKDKTAPIVPAGLRKRLALMKPIVRPLKGTPAFGAIRGLIARETRYPPLTQELRTRLGEYYRPSIETLEQLSGQSLDHWYKPADRIS</sequence>
<dbReference type="InterPro" id="IPR000863">
    <property type="entry name" value="Sulfotransferase_dom"/>
</dbReference>
<proteinExistence type="predicted"/>
<evidence type="ECO:0000259" key="3">
    <source>
        <dbReference type="Pfam" id="PF00685"/>
    </source>
</evidence>
<name>A0A099FAI7_9RHOB</name>
<keyword evidence="2" id="KW-0325">Glycoprotein</keyword>